<reference evidence="3" key="1">
    <citation type="submission" date="2017-04" db="EMBL/GenBank/DDBJ databases">
        <title>Function of individual gut microbiota members based on whole genome sequencing of pure cultures obtained from chicken caecum.</title>
        <authorList>
            <person name="Medvecky M."/>
            <person name="Cejkova D."/>
            <person name="Polansky O."/>
            <person name="Karasova D."/>
            <person name="Kubasova T."/>
            <person name="Cizek A."/>
            <person name="Rychlik I."/>
        </authorList>
    </citation>
    <scope>NUCLEOTIDE SEQUENCE [LARGE SCALE GENOMIC DNA]</scope>
    <source>
        <strain evidence="3">An43</strain>
    </source>
</reference>
<sequence>MYMQRILLILTVAMTLLFGADKAYAQRDLPGQTGIQFTSGGVNHFLSWKSGGERHYFTSLAFTHMNRNRSYWLYGLDYQIKEYTYENQAIPKAQFTGELGYFIPVLSDKGRNVCFRIGLSALGGFETVNWGTSLLPDGAAVTNGDSFIYGGGLTAAFDVYLTDRIVFLLQVKERALFGTDAGNFHTQIGLGIRIIIN</sequence>
<dbReference type="Proteomes" id="UP000195386">
    <property type="component" value="Unassembled WGS sequence"/>
</dbReference>
<evidence type="ECO:0000313" key="3">
    <source>
        <dbReference type="Proteomes" id="UP000195386"/>
    </source>
</evidence>
<proteinExistence type="predicted"/>
<evidence type="ECO:0000313" key="2">
    <source>
        <dbReference type="EMBL" id="OUN98911.1"/>
    </source>
</evidence>
<gene>
    <name evidence="2" type="ORF">B5F97_16345</name>
</gene>
<keyword evidence="1" id="KW-0732">Signal</keyword>
<dbReference type="Pfam" id="PF10626">
    <property type="entry name" value="TraO"/>
    <property type="match status" value="1"/>
</dbReference>
<dbReference type="EMBL" id="NFII01000022">
    <property type="protein sequence ID" value="OUN98911.1"/>
    <property type="molecule type" value="Genomic_DNA"/>
</dbReference>
<comment type="caution">
    <text evidence="2">The sequence shown here is derived from an EMBL/GenBank/DDBJ whole genome shotgun (WGS) entry which is preliminary data.</text>
</comment>
<protein>
    <submittedName>
        <fullName evidence="2">Conjugal transfer protein</fullName>
    </submittedName>
</protein>
<dbReference type="AlphaFoldDB" id="A0A1Y3YND6"/>
<organism evidence="2 3">
    <name type="scientific">Bacteroides clarus</name>
    <dbReference type="NCBI Taxonomy" id="626929"/>
    <lineage>
        <taxon>Bacteria</taxon>
        <taxon>Pseudomonadati</taxon>
        <taxon>Bacteroidota</taxon>
        <taxon>Bacteroidia</taxon>
        <taxon>Bacteroidales</taxon>
        <taxon>Bacteroidaceae</taxon>
        <taxon>Bacteroides</taxon>
    </lineage>
</organism>
<feature type="signal peptide" evidence="1">
    <location>
        <begin position="1"/>
        <end position="25"/>
    </location>
</feature>
<dbReference type="InterPro" id="IPR018899">
    <property type="entry name" value="Conjug_transposon_Tra0"/>
</dbReference>
<accession>A0A1Y3YND6</accession>
<name>A0A1Y3YND6_9BACE</name>
<evidence type="ECO:0000256" key="1">
    <source>
        <dbReference type="SAM" id="SignalP"/>
    </source>
</evidence>
<dbReference type="RefSeq" id="WP_087426906.1">
    <property type="nucleotide sequence ID" value="NZ_NFII01000022.1"/>
</dbReference>
<feature type="chain" id="PRO_5012599000" evidence="1">
    <location>
        <begin position="26"/>
        <end position="197"/>
    </location>
</feature>